<keyword evidence="5" id="KW-0472">Membrane</keyword>
<keyword evidence="2" id="KW-1003">Cell membrane</keyword>
<dbReference type="STRING" id="946333.A4W93_13725"/>
<organism evidence="6 7">
    <name type="scientific">Piscinibacter gummiphilus</name>
    <dbReference type="NCBI Taxonomy" id="946333"/>
    <lineage>
        <taxon>Bacteria</taxon>
        <taxon>Pseudomonadati</taxon>
        <taxon>Pseudomonadota</taxon>
        <taxon>Betaproteobacteria</taxon>
        <taxon>Burkholderiales</taxon>
        <taxon>Sphaerotilaceae</taxon>
        <taxon>Piscinibacter</taxon>
    </lineage>
</organism>
<keyword evidence="7" id="KW-1185">Reference proteome</keyword>
<comment type="subcellular location">
    <subcellularLocation>
        <location evidence="1">Cell membrane</location>
        <topology evidence="1">Multi-pass membrane protein</topology>
    </subcellularLocation>
</comment>
<protein>
    <submittedName>
        <fullName evidence="6">Amino acid transporter</fullName>
    </submittedName>
</protein>
<accession>A0A1W6L985</accession>
<keyword evidence="3" id="KW-0812">Transmembrane</keyword>
<dbReference type="Proteomes" id="UP000193427">
    <property type="component" value="Chromosome"/>
</dbReference>
<sequence>MDLPVSSSFITGFGLCLGLIVAIGAQNAFVLRQGLRREHVLPIVVFCFIADALLITLGVAGMARLIAAHPMVATAFAAGGAAFLLAYGARAAARALRPGSMALPGSGAAAPLRHVILQLAGFTFLNPHTFLDTVVLVGSVGAQQAGALKWYFTAGAASASGLWFAGLGYGARLLAPLFQRPVAWRVLDGIVAAVMFLLAGLMAWQAFGA</sequence>
<evidence type="ECO:0000313" key="6">
    <source>
        <dbReference type="EMBL" id="ARN20871.1"/>
    </source>
</evidence>
<dbReference type="OrthoDB" id="5638726at2"/>
<dbReference type="Pfam" id="PF01810">
    <property type="entry name" value="LysE"/>
    <property type="match status" value="1"/>
</dbReference>
<proteinExistence type="predicted"/>
<dbReference type="GO" id="GO:0005886">
    <property type="term" value="C:plasma membrane"/>
    <property type="evidence" value="ECO:0007669"/>
    <property type="project" value="UniProtKB-SubCell"/>
</dbReference>
<name>A0A1W6L985_9BURK</name>
<evidence type="ECO:0000256" key="3">
    <source>
        <dbReference type="ARBA" id="ARBA00022692"/>
    </source>
</evidence>
<evidence type="ECO:0000313" key="7">
    <source>
        <dbReference type="Proteomes" id="UP000193427"/>
    </source>
</evidence>
<dbReference type="RefSeq" id="WP_085751151.1">
    <property type="nucleotide sequence ID" value="NZ_BSPR01000007.1"/>
</dbReference>
<dbReference type="KEGG" id="rgu:A4W93_13725"/>
<dbReference type="InterPro" id="IPR001123">
    <property type="entry name" value="LeuE-type"/>
</dbReference>
<keyword evidence="4" id="KW-1133">Transmembrane helix</keyword>
<dbReference type="EMBL" id="CP015118">
    <property type="protein sequence ID" value="ARN20871.1"/>
    <property type="molecule type" value="Genomic_DNA"/>
</dbReference>
<gene>
    <name evidence="6" type="ORF">A4W93_13725</name>
</gene>
<evidence type="ECO:0000256" key="2">
    <source>
        <dbReference type="ARBA" id="ARBA00022475"/>
    </source>
</evidence>
<dbReference type="GO" id="GO:0015171">
    <property type="term" value="F:amino acid transmembrane transporter activity"/>
    <property type="evidence" value="ECO:0007669"/>
    <property type="project" value="TreeGrafter"/>
</dbReference>
<dbReference type="PANTHER" id="PTHR30086">
    <property type="entry name" value="ARGININE EXPORTER PROTEIN ARGO"/>
    <property type="match status" value="1"/>
</dbReference>
<evidence type="ECO:0000256" key="1">
    <source>
        <dbReference type="ARBA" id="ARBA00004651"/>
    </source>
</evidence>
<evidence type="ECO:0000256" key="5">
    <source>
        <dbReference type="ARBA" id="ARBA00023136"/>
    </source>
</evidence>
<evidence type="ECO:0000256" key="4">
    <source>
        <dbReference type="ARBA" id="ARBA00022989"/>
    </source>
</evidence>
<dbReference type="PANTHER" id="PTHR30086:SF20">
    <property type="entry name" value="ARGININE EXPORTER PROTEIN ARGO-RELATED"/>
    <property type="match status" value="1"/>
</dbReference>
<reference evidence="6 7" key="1">
    <citation type="submission" date="2016-04" db="EMBL/GenBank/DDBJ databases">
        <title>Complete genome sequence of natural rubber-degrading, novel Gram-negative bacterium, Rhizobacter gummiphilus strain NS21.</title>
        <authorList>
            <person name="Tabata M."/>
            <person name="Kasai D."/>
            <person name="Fukuda M."/>
        </authorList>
    </citation>
    <scope>NUCLEOTIDE SEQUENCE [LARGE SCALE GENOMIC DNA]</scope>
    <source>
        <strain evidence="6 7">NS21</strain>
    </source>
</reference>
<dbReference type="AlphaFoldDB" id="A0A1W6L985"/>